<protein>
    <submittedName>
        <fullName evidence="1">Uncharacterized protein</fullName>
    </submittedName>
</protein>
<reference evidence="1 2" key="1">
    <citation type="journal article" date="2018" name="Nat. Genet.">
        <title>The Rosa genome provides new insights in the design of modern roses.</title>
        <authorList>
            <person name="Bendahmane M."/>
        </authorList>
    </citation>
    <scope>NUCLEOTIDE SEQUENCE [LARGE SCALE GENOMIC DNA]</scope>
    <source>
        <strain evidence="2">cv. Old Blush</strain>
    </source>
</reference>
<dbReference type="EMBL" id="PDCK01000040">
    <property type="protein sequence ID" value="PRQ49285.1"/>
    <property type="molecule type" value="Genomic_DNA"/>
</dbReference>
<evidence type="ECO:0000313" key="1">
    <source>
        <dbReference type="EMBL" id="PRQ49285.1"/>
    </source>
</evidence>
<evidence type="ECO:0000313" key="2">
    <source>
        <dbReference type="Proteomes" id="UP000238479"/>
    </source>
</evidence>
<gene>
    <name evidence="1" type="ORF">RchiOBHm_Chr2g0120201</name>
</gene>
<proteinExistence type="predicted"/>
<comment type="caution">
    <text evidence="1">The sequence shown here is derived from an EMBL/GenBank/DDBJ whole genome shotgun (WGS) entry which is preliminary data.</text>
</comment>
<dbReference type="Gramene" id="PRQ49285">
    <property type="protein sequence ID" value="PRQ49285"/>
    <property type="gene ID" value="RchiOBHm_Chr2g0120201"/>
</dbReference>
<dbReference type="AlphaFoldDB" id="A0A2P6RS92"/>
<keyword evidence="2" id="KW-1185">Reference proteome</keyword>
<accession>A0A2P6RS92</accession>
<dbReference type="Proteomes" id="UP000238479">
    <property type="component" value="Chromosome 2"/>
</dbReference>
<name>A0A2P6RS92_ROSCH</name>
<organism evidence="1 2">
    <name type="scientific">Rosa chinensis</name>
    <name type="common">China rose</name>
    <dbReference type="NCBI Taxonomy" id="74649"/>
    <lineage>
        <taxon>Eukaryota</taxon>
        <taxon>Viridiplantae</taxon>
        <taxon>Streptophyta</taxon>
        <taxon>Embryophyta</taxon>
        <taxon>Tracheophyta</taxon>
        <taxon>Spermatophyta</taxon>
        <taxon>Magnoliopsida</taxon>
        <taxon>eudicotyledons</taxon>
        <taxon>Gunneridae</taxon>
        <taxon>Pentapetalae</taxon>
        <taxon>rosids</taxon>
        <taxon>fabids</taxon>
        <taxon>Rosales</taxon>
        <taxon>Rosaceae</taxon>
        <taxon>Rosoideae</taxon>
        <taxon>Rosoideae incertae sedis</taxon>
        <taxon>Rosa</taxon>
    </lineage>
</organism>
<sequence>MGIDEFPTVLRLLITYFTPLSIYKLLCSAPRALEAGYFFLPTGD</sequence>